<sequence>MWSSSYDFLVYKKLMTSLYACRFSGANQATEEKNGGNTSADPARYLPAGATRKSCYGHRNNVGINGRELPDGGLRPNAGTLRAPQLTVRCLQEGESTVVHESALFLSPKLNSGRNQELEKAE</sequence>
<accession>A0A921QED6</accession>
<reference evidence="1" key="1">
    <citation type="journal article" date="2019" name="BMC Genomics">
        <title>A new reference genome for Sorghum bicolor reveals high levels of sequence similarity between sweet and grain genotypes: implications for the genetics of sugar metabolism.</title>
        <authorList>
            <person name="Cooper E.A."/>
            <person name="Brenton Z.W."/>
            <person name="Flinn B.S."/>
            <person name="Jenkins J."/>
            <person name="Shu S."/>
            <person name="Flowers D."/>
            <person name="Luo F."/>
            <person name="Wang Y."/>
            <person name="Xia P."/>
            <person name="Barry K."/>
            <person name="Daum C."/>
            <person name="Lipzen A."/>
            <person name="Yoshinaga Y."/>
            <person name="Schmutz J."/>
            <person name="Saski C."/>
            <person name="Vermerris W."/>
            <person name="Kresovich S."/>
        </authorList>
    </citation>
    <scope>NUCLEOTIDE SEQUENCE</scope>
</reference>
<organism evidence="1 2">
    <name type="scientific">Sorghum bicolor</name>
    <name type="common">Sorghum</name>
    <name type="synonym">Sorghum vulgare</name>
    <dbReference type="NCBI Taxonomy" id="4558"/>
    <lineage>
        <taxon>Eukaryota</taxon>
        <taxon>Viridiplantae</taxon>
        <taxon>Streptophyta</taxon>
        <taxon>Embryophyta</taxon>
        <taxon>Tracheophyta</taxon>
        <taxon>Spermatophyta</taxon>
        <taxon>Magnoliopsida</taxon>
        <taxon>Liliopsida</taxon>
        <taxon>Poales</taxon>
        <taxon>Poaceae</taxon>
        <taxon>PACMAD clade</taxon>
        <taxon>Panicoideae</taxon>
        <taxon>Andropogonodae</taxon>
        <taxon>Andropogoneae</taxon>
        <taxon>Sorghinae</taxon>
        <taxon>Sorghum</taxon>
    </lineage>
</organism>
<name>A0A921QED6_SORBI</name>
<protein>
    <submittedName>
        <fullName evidence="1">Uncharacterized protein</fullName>
    </submittedName>
</protein>
<dbReference type="AlphaFoldDB" id="A0A921QED6"/>
<evidence type="ECO:0000313" key="1">
    <source>
        <dbReference type="EMBL" id="KAG0520278.1"/>
    </source>
</evidence>
<gene>
    <name evidence="1" type="ORF">BDA96_08G060400</name>
</gene>
<dbReference type="Proteomes" id="UP000807115">
    <property type="component" value="Chromosome 8"/>
</dbReference>
<proteinExistence type="predicted"/>
<comment type="caution">
    <text evidence="1">The sequence shown here is derived from an EMBL/GenBank/DDBJ whole genome shotgun (WGS) entry which is preliminary data.</text>
</comment>
<evidence type="ECO:0000313" key="2">
    <source>
        <dbReference type="Proteomes" id="UP000807115"/>
    </source>
</evidence>
<dbReference type="EMBL" id="CM027687">
    <property type="protein sequence ID" value="KAG0520278.1"/>
    <property type="molecule type" value="Genomic_DNA"/>
</dbReference>
<reference evidence="1" key="2">
    <citation type="submission" date="2020-10" db="EMBL/GenBank/DDBJ databases">
        <authorList>
            <person name="Cooper E.A."/>
            <person name="Brenton Z.W."/>
            <person name="Flinn B.S."/>
            <person name="Jenkins J."/>
            <person name="Shu S."/>
            <person name="Flowers D."/>
            <person name="Luo F."/>
            <person name="Wang Y."/>
            <person name="Xia P."/>
            <person name="Barry K."/>
            <person name="Daum C."/>
            <person name="Lipzen A."/>
            <person name="Yoshinaga Y."/>
            <person name="Schmutz J."/>
            <person name="Saski C."/>
            <person name="Vermerris W."/>
            <person name="Kresovich S."/>
        </authorList>
    </citation>
    <scope>NUCLEOTIDE SEQUENCE</scope>
</reference>